<reference evidence="8" key="1">
    <citation type="journal article" date="2014" name="Genome Announc.">
        <title>Draft genome sequence of Colletotrichum sublineola, a destructive pathogen of cultivated sorghum.</title>
        <authorList>
            <person name="Baroncelli R."/>
            <person name="Sanz-Martin J.M."/>
            <person name="Rech G.E."/>
            <person name="Sukno S.A."/>
            <person name="Thon M.R."/>
        </authorList>
    </citation>
    <scope>NUCLEOTIDE SEQUENCE [LARGE SCALE GENOMIC DNA]</scope>
    <source>
        <strain evidence="8">TX430BB</strain>
    </source>
</reference>
<feature type="chain" id="PRO_5001633522" evidence="6">
    <location>
        <begin position="17"/>
        <end position="602"/>
    </location>
</feature>
<gene>
    <name evidence="7" type="ORF">CSUB01_10442</name>
</gene>
<dbReference type="OrthoDB" id="443318at2759"/>
<dbReference type="PANTHER" id="PTHR11802">
    <property type="entry name" value="SERINE PROTEASE FAMILY S10 SERINE CARBOXYPEPTIDASE"/>
    <property type="match status" value="1"/>
</dbReference>
<keyword evidence="2 7" id="KW-0121">Carboxypeptidase</keyword>
<dbReference type="GO" id="GO:0004185">
    <property type="term" value="F:serine-type carboxypeptidase activity"/>
    <property type="evidence" value="ECO:0007669"/>
    <property type="project" value="InterPro"/>
</dbReference>
<evidence type="ECO:0000256" key="4">
    <source>
        <dbReference type="ARBA" id="ARBA00022801"/>
    </source>
</evidence>
<dbReference type="PRINTS" id="PR00724">
    <property type="entry name" value="CRBOXYPTASEC"/>
</dbReference>
<keyword evidence="5" id="KW-0325">Glycoprotein</keyword>
<dbReference type="GO" id="GO:0006508">
    <property type="term" value="P:proteolysis"/>
    <property type="evidence" value="ECO:0007669"/>
    <property type="project" value="UniProtKB-KW"/>
</dbReference>
<keyword evidence="3" id="KW-0645">Protease</keyword>
<evidence type="ECO:0000256" key="6">
    <source>
        <dbReference type="SAM" id="SignalP"/>
    </source>
</evidence>
<dbReference type="AlphaFoldDB" id="A0A066X2R7"/>
<accession>A0A066X2R7</accession>
<dbReference type="Pfam" id="PF00450">
    <property type="entry name" value="Peptidase_S10"/>
    <property type="match status" value="1"/>
</dbReference>
<dbReference type="InterPro" id="IPR001563">
    <property type="entry name" value="Peptidase_S10"/>
</dbReference>
<keyword evidence="4" id="KW-0378">Hydrolase</keyword>
<sequence length="602" mass="66602">MRWLHVVLLIPAAVSATLNLKQYKPSFSQQQFPSPEEDSLHHVVSKRQREPKFLTNQTRKFVVNGAALPEVDFDVGESYAGLLNIDKNNDTAGKLYFWFFPSERKVADKEILIWLTGGPGCSSTGELLSLNGPMIWQPGMYKPVKNKWSWHRITNVVWIDQPIGTGFSQGTPEAQDEFDVARQFLSFWRNFVDTFAMQGYQVYVTGSSYSGMYCPYIASAMLDSNNKDYFNVAGMQVFDGVYSVDSVAEEIPVASYVDRWQNVFAFNDSFRQTVKNVSQKCGYDDYMRKYLVYPPTELQPGMPPGVDEDGNVTPACDVWSMVQAAAAEITPCFSVYTVTNLCPIKYDPLGFSDGSMYRAKGSGPVYFNREDVKRAINAPLDKEWVFCTETPVFTNRTDKSIKEGPGSQPVLPNVIDRTHNVILAHGTKDFILVDDGTLLTIQNLTWGGQMGFQTKPTAPLYVPYHNNNNPETLAGAGVMGTVHSERGLTYLAVSTAGHFLAMDAPSVAFRSVEVLVGRRDGFDSRPFTFEGNATAAMPSGELGNGTVVMFPQSADSRCGRLSGAEPIRSDGTSRWAMNDQSVFALALATTLAVVLDLQSFGV</sequence>
<dbReference type="STRING" id="1173701.A0A066X2R7"/>
<comment type="caution">
    <text evidence="7">The sequence shown here is derived from an EMBL/GenBank/DDBJ whole genome shotgun (WGS) entry which is preliminary data.</text>
</comment>
<proteinExistence type="inferred from homology"/>
<dbReference type="OMA" id="WSWHRIT"/>
<comment type="similarity">
    <text evidence="1">Belongs to the peptidase S10 family.</text>
</comment>
<dbReference type="PANTHER" id="PTHR11802:SF479">
    <property type="entry name" value="CARBOXYPEPTIDASE"/>
    <property type="match status" value="1"/>
</dbReference>
<organism evidence="7 8">
    <name type="scientific">Colletotrichum sublineola</name>
    <name type="common">Sorghum anthracnose fungus</name>
    <dbReference type="NCBI Taxonomy" id="1173701"/>
    <lineage>
        <taxon>Eukaryota</taxon>
        <taxon>Fungi</taxon>
        <taxon>Dikarya</taxon>
        <taxon>Ascomycota</taxon>
        <taxon>Pezizomycotina</taxon>
        <taxon>Sordariomycetes</taxon>
        <taxon>Hypocreomycetidae</taxon>
        <taxon>Glomerellales</taxon>
        <taxon>Glomerellaceae</taxon>
        <taxon>Colletotrichum</taxon>
        <taxon>Colletotrichum graminicola species complex</taxon>
    </lineage>
</organism>
<dbReference type="eggNOG" id="KOG1282">
    <property type="taxonomic scope" value="Eukaryota"/>
</dbReference>
<dbReference type="MEROPS" id="S10.014"/>
<evidence type="ECO:0000256" key="2">
    <source>
        <dbReference type="ARBA" id="ARBA00022645"/>
    </source>
</evidence>
<evidence type="ECO:0000313" key="7">
    <source>
        <dbReference type="EMBL" id="KDN60041.1"/>
    </source>
</evidence>
<name>A0A066X2R7_COLSU</name>
<dbReference type="EMBL" id="JMSE01001555">
    <property type="protein sequence ID" value="KDN60041.1"/>
    <property type="molecule type" value="Genomic_DNA"/>
</dbReference>
<keyword evidence="6" id="KW-0732">Signal</keyword>
<protein>
    <submittedName>
        <fullName evidence="7">Putative serine carboxypeptidase</fullName>
    </submittedName>
</protein>
<evidence type="ECO:0000256" key="5">
    <source>
        <dbReference type="ARBA" id="ARBA00023180"/>
    </source>
</evidence>
<evidence type="ECO:0000256" key="3">
    <source>
        <dbReference type="ARBA" id="ARBA00022670"/>
    </source>
</evidence>
<dbReference type="HOGENOM" id="CLU_008523_12_3_1"/>
<feature type="signal peptide" evidence="6">
    <location>
        <begin position="1"/>
        <end position="16"/>
    </location>
</feature>
<dbReference type="InterPro" id="IPR029058">
    <property type="entry name" value="AB_hydrolase_fold"/>
</dbReference>
<keyword evidence="8" id="KW-1185">Reference proteome</keyword>
<evidence type="ECO:0000313" key="8">
    <source>
        <dbReference type="Proteomes" id="UP000027238"/>
    </source>
</evidence>
<dbReference type="SUPFAM" id="SSF53474">
    <property type="entry name" value="alpha/beta-Hydrolases"/>
    <property type="match status" value="1"/>
</dbReference>
<dbReference type="Gene3D" id="3.40.50.1820">
    <property type="entry name" value="alpha/beta hydrolase"/>
    <property type="match status" value="1"/>
</dbReference>
<evidence type="ECO:0000256" key="1">
    <source>
        <dbReference type="ARBA" id="ARBA00009431"/>
    </source>
</evidence>
<dbReference type="Proteomes" id="UP000027238">
    <property type="component" value="Unassembled WGS sequence"/>
</dbReference>